<comment type="similarity">
    <text evidence="2">Belongs to the SusD family.</text>
</comment>
<dbReference type="Pfam" id="PF14322">
    <property type="entry name" value="SusD-like_3"/>
    <property type="match status" value="1"/>
</dbReference>
<dbReference type="Proteomes" id="UP000281985">
    <property type="component" value="Unassembled WGS sequence"/>
</dbReference>
<comment type="subcellular location">
    <subcellularLocation>
        <location evidence="1">Cell outer membrane</location>
    </subcellularLocation>
</comment>
<comment type="caution">
    <text evidence="8">The sequence shown here is derived from an EMBL/GenBank/DDBJ whole genome shotgun (WGS) entry which is preliminary data.</text>
</comment>
<reference evidence="8 9" key="1">
    <citation type="submission" date="2018-10" db="EMBL/GenBank/DDBJ databases">
        <title>Dokdonia luteus sp. nov., isolated from sea water.</title>
        <authorList>
            <person name="Zhou L.Y."/>
            <person name="Du Z.J."/>
        </authorList>
    </citation>
    <scope>NUCLEOTIDE SEQUENCE [LARGE SCALE GENOMIC DNA]</scope>
    <source>
        <strain evidence="8 9">SH27</strain>
    </source>
</reference>
<dbReference type="InterPro" id="IPR033985">
    <property type="entry name" value="SusD-like_N"/>
</dbReference>
<dbReference type="Pfam" id="PF07980">
    <property type="entry name" value="SusD_RagB"/>
    <property type="match status" value="1"/>
</dbReference>
<gene>
    <name evidence="8" type="ORF">EAX61_07380</name>
</gene>
<dbReference type="AlphaFoldDB" id="A0A3M0G653"/>
<evidence type="ECO:0000256" key="4">
    <source>
        <dbReference type="ARBA" id="ARBA00023136"/>
    </source>
</evidence>
<sequence length="480" mass="53298">MKKLQHTKIWVLVSTIIGIATLQSCSEDFIDVESNQETESALTSDRAPELVNAVYNSLLVWEVSSFAWTGITSIASDDADKGSIPSDTGVDKHLLDALDITPTLISVGDVWRGHYDAIQRANQAINRIEQFDDMDPDLQDRLLGEAKFLRALFYFRLVQTYGGVPIITNINSLDDITGDVLSRATREETYAFIEQDLTDAIESLPEKSEYPILELGRATKGAAKTLLAKVSMYQEKWEEVRRLTDEVIASGEYGLTPNYEDIWKEGSENNIESIFEIQSRGDDPAAGVDKYSTIQGARGEGGWGWGFNTPSQDLDNAYEDGDTRRDATIMFAGETLFDGRVISINAPNPRYNQKAYSSALTEAEVTGKNVRILRYAEVLLMNAEAASVIGGDVSSPLNQIRERAGLEQTSATSQVAVWDERRLEMAFEHDRYFDLVRQGRAPEVLNSKGIPFQSGKHEVFPIPQEQIDLSGGVLTQNPGY</sequence>
<evidence type="ECO:0000259" key="7">
    <source>
        <dbReference type="Pfam" id="PF14322"/>
    </source>
</evidence>
<feature type="domain" description="RagB/SusD" evidence="6">
    <location>
        <begin position="272"/>
        <end position="480"/>
    </location>
</feature>
<dbReference type="InterPro" id="IPR012944">
    <property type="entry name" value="SusD_RagB_dom"/>
</dbReference>
<keyword evidence="9" id="KW-1185">Reference proteome</keyword>
<organism evidence="8 9">
    <name type="scientific">Dokdonia sinensis</name>
    <dbReference type="NCBI Taxonomy" id="2479847"/>
    <lineage>
        <taxon>Bacteria</taxon>
        <taxon>Pseudomonadati</taxon>
        <taxon>Bacteroidota</taxon>
        <taxon>Flavobacteriia</taxon>
        <taxon>Flavobacteriales</taxon>
        <taxon>Flavobacteriaceae</taxon>
        <taxon>Dokdonia</taxon>
    </lineage>
</organism>
<dbReference type="SUPFAM" id="SSF48452">
    <property type="entry name" value="TPR-like"/>
    <property type="match status" value="1"/>
</dbReference>
<evidence type="ECO:0000256" key="5">
    <source>
        <dbReference type="ARBA" id="ARBA00023237"/>
    </source>
</evidence>
<evidence type="ECO:0000256" key="3">
    <source>
        <dbReference type="ARBA" id="ARBA00022729"/>
    </source>
</evidence>
<evidence type="ECO:0000256" key="1">
    <source>
        <dbReference type="ARBA" id="ARBA00004442"/>
    </source>
</evidence>
<evidence type="ECO:0000259" key="6">
    <source>
        <dbReference type="Pfam" id="PF07980"/>
    </source>
</evidence>
<evidence type="ECO:0000313" key="8">
    <source>
        <dbReference type="EMBL" id="RMB59577.1"/>
    </source>
</evidence>
<evidence type="ECO:0000256" key="2">
    <source>
        <dbReference type="ARBA" id="ARBA00006275"/>
    </source>
</evidence>
<evidence type="ECO:0000313" key="9">
    <source>
        <dbReference type="Proteomes" id="UP000281985"/>
    </source>
</evidence>
<keyword evidence="5" id="KW-0998">Cell outer membrane</keyword>
<dbReference type="InterPro" id="IPR011990">
    <property type="entry name" value="TPR-like_helical_dom_sf"/>
</dbReference>
<protein>
    <submittedName>
        <fullName evidence="8">RagB/SusD family nutrient uptake outer membrane protein</fullName>
    </submittedName>
</protein>
<accession>A0A3M0G653</accession>
<dbReference type="RefSeq" id="WP_121917215.1">
    <property type="nucleotide sequence ID" value="NZ_REFV01000006.1"/>
</dbReference>
<keyword evidence="3" id="KW-0732">Signal</keyword>
<keyword evidence="4" id="KW-0472">Membrane</keyword>
<name>A0A3M0G653_9FLAO</name>
<dbReference type="EMBL" id="REFV01000006">
    <property type="protein sequence ID" value="RMB59577.1"/>
    <property type="molecule type" value="Genomic_DNA"/>
</dbReference>
<dbReference type="PROSITE" id="PS51257">
    <property type="entry name" value="PROKAR_LIPOPROTEIN"/>
    <property type="match status" value="1"/>
</dbReference>
<dbReference type="GO" id="GO:0009279">
    <property type="term" value="C:cell outer membrane"/>
    <property type="evidence" value="ECO:0007669"/>
    <property type="project" value="UniProtKB-SubCell"/>
</dbReference>
<dbReference type="Gene3D" id="1.25.40.390">
    <property type="match status" value="1"/>
</dbReference>
<feature type="domain" description="SusD-like N-terminal" evidence="7">
    <location>
        <begin position="28"/>
        <end position="230"/>
    </location>
</feature>
<dbReference type="OrthoDB" id="5694214at2"/>
<dbReference type="CDD" id="cd08977">
    <property type="entry name" value="SusD"/>
    <property type="match status" value="1"/>
</dbReference>
<proteinExistence type="inferred from homology"/>